<organism evidence="2 3">
    <name type="scientific">Ruminococcus difficilis</name>
    <dbReference type="NCBI Taxonomy" id="2763069"/>
    <lineage>
        <taxon>Bacteria</taxon>
        <taxon>Bacillati</taxon>
        <taxon>Bacillota</taxon>
        <taxon>Clostridia</taxon>
        <taxon>Eubacteriales</taxon>
        <taxon>Oscillospiraceae</taxon>
        <taxon>Ruminococcus</taxon>
    </lineage>
</organism>
<keyword evidence="1" id="KW-0732">Signal</keyword>
<feature type="signal peptide" evidence="1">
    <location>
        <begin position="1"/>
        <end position="28"/>
    </location>
</feature>
<feature type="non-terminal residue" evidence="2">
    <location>
        <position position="276"/>
    </location>
</feature>
<evidence type="ECO:0000256" key="1">
    <source>
        <dbReference type="SAM" id="SignalP"/>
    </source>
</evidence>
<protein>
    <submittedName>
        <fullName evidence="2">Uncharacterized protein</fullName>
    </submittedName>
</protein>
<evidence type="ECO:0000313" key="3">
    <source>
        <dbReference type="Proteomes" id="UP000633365"/>
    </source>
</evidence>
<sequence>MCKGKVIKLLSAAFLTVVLLMTTISAMAEENDNHSGNRYYLGESVKTGWDNGYKGEEKITEGDVHFNWKIGEFYVDGFTSTVKGDDDTPIFLKNVGDKVQLWFSLKQNIDKLNNDENLSISEDSNGSDEYFSVPKTNFGRGVLIIRKTDYTNAKNDPIIYKDYLAAKASPDADTEVELCEEGDYEVALDYEIKNDPRKIFDVSIIPTYSNYKIFFKFSVRNGNSMVYPFDVKTKGELSNTSVTENGFYLDFANSHYLDINIQKLVLNEGANGLAED</sequence>
<name>A0A934WQQ6_9FIRM</name>
<keyword evidence="3" id="KW-1185">Reference proteome</keyword>
<dbReference type="Proteomes" id="UP000633365">
    <property type="component" value="Unassembled WGS sequence"/>
</dbReference>
<dbReference type="EMBL" id="JAEQMG010000066">
    <property type="protein sequence ID" value="MBK6088523.1"/>
    <property type="molecule type" value="Genomic_DNA"/>
</dbReference>
<gene>
    <name evidence="2" type="ORF">JKK62_07640</name>
</gene>
<proteinExistence type="predicted"/>
<comment type="caution">
    <text evidence="2">The sequence shown here is derived from an EMBL/GenBank/DDBJ whole genome shotgun (WGS) entry which is preliminary data.</text>
</comment>
<feature type="chain" id="PRO_5037414138" evidence="1">
    <location>
        <begin position="29"/>
        <end position="276"/>
    </location>
</feature>
<dbReference type="AlphaFoldDB" id="A0A934WQQ6"/>
<evidence type="ECO:0000313" key="2">
    <source>
        <dbReference type="EMBL" id="MBK6088523.1"/>
    </source>
</evidence>
<reference evidence="2" key="1">
    <citation type="submission" date="2021-01" db="EMBL/GenBank/DDBJ databases">
        <title>Genome public.</title>
        <authorList>
            <person name="Liu C."/>
            <person name="Sun Q."/>
        </authorList>
    </citation>
    <scope>NUCLEOTIDE SEQUENCE</scope>
    <source>
        <strain evidence="2">M6</strain>
    </source>
</reference>
<accession>A0A934WQQ6</accession>